<feature type="signal peptide" evidence="9">
    <location>
        <begin position="1"/>
        <end position="31"/>
    </location>
</feature>
<feature type="domain" description="Fibronectin type-III" evidence="10">
    <location>
        <begin position="650"/>
        <end position="736"/>
    </location>
</feature>
<dbReference type="GO" id="GO:0030248">
    <property type="term" value="F:cellulose binding"/>
    <property type="evidence" value="ECO:0007669"/>
    <property type="project" value="InterPro"/>
</dbReference>
<dbReference type="SMART" id="SM00060">
    <property type="entry name" value="FN3"/>
    <property type="match status" value="2"/>
</dbReference>
<keyword evidence="5 7" id="KW-0326">Glycosidase</keyword>
<keyword evidence="3 9" id="KW-0136">Cellulose degradation</keyword>
<dbReference type="Gene3D" id="2.60.40.10">
    <property type="entry name" value="Immunoglobulins"/>
    <property type="match status" value="2"/>
</dbReference>
<protein>
    <recommendedName>
        <fullName evidence="9">Endoglucanase</fullName>
        <ecNumber evidence="9">3.2.1.4</ecNumber>
    </recommendedName>
</protein>
<organism evidence="12 13">
    <name type="scientific">Saccharothrix texasensis</name>
    <dbReference type="NCBI Taxonomy" id="103734"/>
    <lineage>
        <taxon>Bacteria</taxon>
        <taxon>Bacillati</taxon>
        <taxon>Actinomycetota</taxon>
        <taxon>Actinomycetes</taxon>
        <taxon>Pseudonocardiales</taxon>
        <taxon>Pseudonocardiaceae</taxon>
        <taxon>Saccharothrix</taxon>
    </lineage>
</organism>
<dbReference type="InterPro" id="IPR008965">
    <property type="entry name" value="CBM2/CBM3_carb-bd_dom_sf"/>
</dbReference>
<dbReference type="PROSITE" id="PS00698">
    <property type="entry name" value="GH9_3"/>
    <property type="match status" value="1"/>
</dbReference>
<sequence>MRRRMSGALAGTLAVLVSALTLTPFQPSATAAPAFNYGEALQKSIWFYDAQRSGDLPADNRVNWRGDSALRDGSDVGLDLSGGFYDAGDHVKFGLPFAATMSMLAWGAVENRDAYESSGQLRHLMANLKWGTDWIIKAHPSPNVVYGQVGKGDDDHKWWGAAEVMQMARPSYKVDASCPGSDLAGEYAAAMASASMVFKATDPTYSATLLTHAKQLYSFADTYRGKYSACITDSANFYNSWSGYQDELVWGAIWLYRATGDASYLAKAKAEYPKLSTEPQTTTRSYRWTIAWDDKSYGAYVLLAKLTGEAEYVADANRWLDYWTTGYNGNRVRYSPGGQAHLDTWGSLRYAANTAFVALVYGDWLRERDAARATAYHDFGARQINYALGDNPRNASYVVGFGSTPPRNPHHRTAHGAWADTMQDPVTSRHVLYGALVGGPGTNNDAYKDDRTDFVANEVALDYNAGFTGALARLYKEYGGTPLANFPVAEAADGPELTVQASVNQSAAGFTEIKAFVLNKTAWPARMFNGSLRYYFTLDGATTPDQVTVTTNYNQCGTPSGPKQHSGSVYYVDVPCPGVYPGGQSAHKHEVQFRITSAGTWDPSNDWSFEGLGTGNTVALTDRLVLVQDGQVQWGKEPGAAVVDREAPTVPTGLRASNVGATSATLTWTASTDNVGVTGYDVLRADGTTVGAPATPTFQLSGLAPATTHAFTVRARDAAGNRSAASAVITVVTSDTTGDRESPTVPGGLSASSVTSTGATLTWTASTDNEAVAGYEVLRPDGTVAATTAGLSHQLTGLTADTAYTFTVRAKDTSGNVSSPSTAVAFRTTPGGATGPVAVQQRGNGSASANQIGATLAVVNRGTTAVDRSAVTLRYWFTGDSANANYQVFCDWAVVGCANVRATVVKLPAARPGADSYLQVSFAAGTLAAGASTGDIQLRIAKSDWSTFNQADDHSYRVSATLTDFDRVTAYTGGTLAWGTEP</sequence>
<evidence type="ECO:0000313" key="12">
    <source>
        <dbReference type="EMBL" id="ROP36326.1"/>
    </source>
</evidence>
<name>A0A3N1H1P6_9PSEU</name>
<dbReference type="InterPro" id="IPR036116">
    <property type="entry name" value="FN3_sf"/>
</dbReference>
<dbReference type="SUPFAM" id="SSF49384">
    <property type="entry name" value="Carbohydrate-binding domain"/>
    <property type="match status" value="2"/>
</dbReference>
<gene>
    <name evidence="12" type="ORF">EDD40_1591</name>
</gene>
<comment type="similarity">
    <text evidence="7 9">Belongs to the glycosyl hydrolase 9 (cellulase E) family.</text>
</comment>
<evidence type="ECO:0000256" key="6">
    <source>
        <dbReference type="ARBA" id="ARBA00023326"/>
    </source>
</evidence>
<evidence type="ECO:0000256" key="3">
    <source>
        <dbReference type="ARBA" id="ARBA00023001"/>
    </source>
</evidence>
<dbReference type="PROSITE" id="PS50853">
    <property type="entry name" value="FN3"/>
    <property type="match status" value="2"/>
</dbReference>
<evidence type="ECO:0000256" key="8">
    <source>
        <dbReference type="PROSITE-ProRule" id="PRU10060"/>
    </source>
</evidence>
<evidence type="ECO:0000256" key="7">
    <source>
        <dbReference type="PROSITE-ProRule" id="PRU10059"/>
    </source>
</evidence>
<dbReference type="PROSITE" id="PS51172">
    <property type="entry name" value="CBM3"/>
    <property type="match status" value="2"/>
</dbReference>
<dbReference type="GO" id="GO:0008810">
    <property type="term" value="F:cellulase activity"/>
    <property type="evidence" value="ECO:0007669"/>
    <property type="project" value="UniProtKB-EC"/>
</dbReference>
<dbReference type="EMBL" id="RJKM01000001">
    <property type="protein sequence ID" value="ROP36326.1"/>
    <property type="molecule type" value="Genomic_DNA"/>
</dbReference>
<dbReference type="OrthoDB" id="9758662at2"/>
<feature type="active site" evidence="8">
    <location>
        <position position="449"/>
    </location>
</feature>
<dbReference type="InterPro" id="IPR001701">
    <property type="entry name" value="Glyco_hydro_9"/>
</dbReference>
<keyword evidence="2 7" id="KW-0378">Hydrolase</keyword>
<dbReference type="Proteomes" id="UP000268727">
    <property type="component" value="Unassembled WGS sequence"/>
</dbReference>
<dbReference type="SUPFAM" id="SSF49265">
    <property type="entry name" value="Fibronectin type III"/>
    <property type="match status" value="2"/>
</dbReference>
<dbReference type="Gene3D" id="1.50.10.10">
    <property type="match status" value="1"/>
</dbReference>
<dbReference type="InterPro" id="IPR003961">
    <property type="entry name" value="FN3_dom"/>
</dbReference>
<feature type="active site" evidence="7">
    <location>
        <position position="410"/>
    </location>
</feature>
<keyword evidence="4 7" id="KW-0119">Carbohydrate metabolism</keyword>
<dbReference type="SUPFAM" id="SSF48208">
    <property type="entry name" value="Six-hairpin glycosidases"/>
    <property type="match status" value="1"/>
</dbReference>
<dbReference type="Pfam" id="PF00759">
    <property type="entry name" value="Glyco_hydro_9"/>
    <property type="match status" value="1"/>
</dbReference>
<dbReference type="InterPro" id="IPR001956">
    <property type="entry name" value="CBM3"/>
</dbReference>
<dbReference type="PANTHER" id="PTHR22298">
    <property type="entry name" value="ENDO-1,4-BETA-GLUCANASE"/>
    <property type="match status" value="1"/>
</dbReference>
<dbReference type="GO" id="GO:0030245">
    <property type="term" value="P:cellulose catabolic process"/>
    <property type="evidence" value="ECO:0007669"/>
    <property type="project" value="UniProtKB-KW"/>
</dbReference>
<feature type="domain" description="Fibronectin type-III" evidence="10">
    <location>
        <begin position="745"/>
        <end position="831"/>
    </location>
</feature>
<dbReference type="CDD" id="cd00063">
    <property type="entry name" value="FN3"/>
    <property type="match status" value="2"/>
</dbReference>
<evidence type="ECO:0000313" key="13">
    <source>
        <dbReference type="Proteomes" id="UP000268727"/>
    </source>
</evidence>
<evidence type="ECO:0000256" key="9">
    <source>
        <dbReference type="RuleBase" id="RU361166"/>
    </source>
</evidence>
<feature type="domain" description="CBM3" evidence="11">
    <location>
        <begin position="492"/>
        <end position="639"/>
    </location>
</feature>
<dbReference type="Pfam" id="PF00041">
    <property type="entry name" value="fn3"/>
    <property type="match status" value="2"/>
</dbReference>
<dbReference type="InterPro" id="IPR008928">
    <property type="entry name" value="6-hairpin_glycosidase_sf"/>
</dbReference>
<dbReference type="InterPro" id="IPR033126">
    <property type="entry name" value="Glyco_hydro_9_Asp/Glu_AS"/>
</dbReference>
<feature type="chain" id="PRO_5017849867" description="Endoglucanase" evidence="9">
    <location>
        <begin position="32"/>
        <end position="982"/>
    </location>
</feature>
<evidence type="ECO:0000259" key="10">
    <source>
        <dbReference type="PROSITE" id="PS50853"/>
    </source>
</evidence>
<dbReference type="InterPro" id="IPR018221">
    <property type="entry name" value="Glyco_hydro_9_His_AS"/>
</dbReference>
<accession>A0A3N1H1P6</accession>
<dbReference type="InterPro" id="IPR036966">
    <property type="entry name" value="CBM3_sf"/>
</dbReference>
<dbReference type="EC" id="3.2.1.4" evidence="9"/>
<evidence type="ECO:0000259" key="11">
    <source>
        <dbReference type="PROSITE" id="PS51172"/>
    </source>
</evidence>
<dbReference type="RefSeq" id="WP_123742337.1">
    <property type="nucleotide sequence ID" value="NZ_RJKM01000001.1"/>
</dbReference>
<keyword evidence="9" id="KW-0732">Signal</keyword>
<evidence type="ECO:0000256" key="2">
    <source>
        <dbReference type="ARBA" id="ARBA00022801"/>
    </source>
</evidence>
<proteinExistence type="inferred from homology"/>
<dbReference type="Pfam" id="PF00942">
    <property type="entry name" value="CBM_3"/>
    <property type="match status" value="2"/>
</dbReference>
<dbReference type="PROSITE" id="PS00592">
    <property type="entry name" value="GH9_2"/>
    <property type="match status" value="1"/>
</dbReference>
<dbReference type="Gene3D" id="2.60.40.710">
    <property type="entry name" value="Endoglucanase-like"/>
    <property type="match status" value="2"/>
</dbReference>
<keyword evidence="6 7" id="KW-0624">Polysaccharide degradation</keyword>
<reference evidence="12 13" key="1">
    <citation type="submission" date="2018-11" db="EMBL/GenBank/DDBJ databases">
        <title>Sequencing the genomes of 1000 actinobacteria strains.</title>
        <authorList>
            <person name="Klenk H.-P."/>
        </authorList>
    </citation>
    <scope>NUCLEOTIDE SEQUENCE [LARGE SCALE GENOMIC DNA]</scope>
    <source>
        <strain evidence="12 13">DSM 44231</strain>
    </source>
</reference>
<evidence type="ECO:0000256" key="4">
    <source>
        <dbReference type="ARBA" id="ARBA00023277"/>
    </source>
</evidence>
<dbReference type="SMART" id="SM01067">
    <property type="entry name" value="CBM_3"/>
    <property type="match status" value="2"/>
</dbReference>
<feature type="active site" evidence="8">
    <location>
        <position position="458"/>
    </location>
</feature>
<dbReference type="InterPro" id="IPR013783">
    <property type="entry name" value="Ig-like_fold"/>
</dbReference>
<dbReference type="FunFam" id="1.50.10.10:FF:000020">
    <property type="entry name" value="Endoglucanase"/>
    <property type="match status" value="1"/>
</dbReference>
<evidence type="ECO:0000256" key="5">
    <source>
        <dbReference type="ARBA" id="ARBA00023295"/>
    </source>
</evidence>
<dbReference type="AlphaFoldDB" id="A0A3N1H1P6"/>
<comment type="caution">
    <text evidence="12">The sequence shown here is derived from an EMBL/GenBank/DDBJ whole genome shotgun (WGS) entry which is preliminary data.</text>
</comment>
<keyword evidence="13" id="KW-1185">Reference proteome</keyword>
<evidence type="ECO:0000256" key="1">
    <source>
        <dbReference type="ARBA" id="ARBA00000966"/>
    </source>
</evidence>
<feature type="domain" description="CBM3" evidence="11">
    <location>
        <begin position="832"/>
        <end position="982"/>
    </location>
</feature>
<comment type="catalytic activity">
    <reaction evidence="1 9">
        <text>Endohydrolysis of (1-&gt;4)-beta-D-glucosidic linkages in cellulose, lichenin and cereal beta-D-glucans.</text>
        <dbReference type="EC" id="3.2.1.4"/>
    </reaction>
</comment>
<dbReference type="InterPro" id="IPR012341">
    <property type="entry name" value="6hp_glycosidase-like_sf"/>
</dbReference>